<dbReference type="AlphaFoldDB" id="M2UEZ0"/>
<organism evidence="2 3">
    <name type="scientific">Cochliobolus heterostrophus (strain C5 / ATCC 48332 / race O)</name>
    <name type="common">Southern corn leaf blight fungus</name>
    <name type="synonym">Bipolaris maydis</name>
    <dbReference type="NCBI Taxonomy" id="701091"/>
    <lineage>
        <taxon>Eukaryota</taxon>
        <taxon>Fungi</taxon>
        <taxon>Dikarya</taxon>
        <taxon>Ascomycota</taxon>
        <taxon>Pezizomycotina</taxon>
        <taxon>Dothideomycetes</taxon>
        <taxon>Pleosporomycetidae</taxon>
        <taxon>Pleosporales</taxon>
        <taxon>Pleosporineae</taxon>
        <taxon>Pleosporaceae</taxon>
        <taxon>Bipolaris</taxon>
    </lineage>
</organism>
<feature type="region of interest" description="Disordered" evidence="1">
    <location>
        <begin position="79"/>
        <end position="132"/>
    </location>
</feature>
<protein>
    <submittedName>
        <fullName evidence="2">Uncharacterized protein</fullName>
    </submittedName>
</protein>
<reference evidence="2 3" key="1">
    <citation type="journal article" date="2012" name="PLoS Pathog.">
        <title>Diverse lifestyles and strategies of plant pathogenesis encoded in the genomes of eighteen Dothideomycetes fungi.</title>
        <authorList>
            <person name="Ohm R.A."/>
            <person name="Feau N."/>
            <person name="Henrissat B."/>
            <person name="Schoch C.L."/>
            <person name="Horwitz B.A."/>
            <person name="Barry K.W."/>
            <person name="Condon B.J."/>
            <person name="Copeland A.C."/>
            <person name="Dhillon B."/>
            <person name="Glaser F."/>
            <person name="Hesse C.N."/>
            <person name="Kosti I."/>
            <person name="LaButti K."/>
            <person name="Lindquist E.A."/>
            <person name="Lucas S."/>
            <person name="Salamov A.A."/>
            <person name="Bradshaw R.E."/>
            <person name="Ciuffetti L."/>
            <person name="Hamelin R.C."/>
            <person name="Kema G.H.J."/>
            <person name="Lawrence C."/>
            <person name="Scott J.A."/>
            <person name="Spatafora J.W."/>
            <person name="Turgeon B.G."/>
            <person name="de Wit P.J.G.M."/>
            <person name="Zhong S."/>
            <person name="Goodwin S.B."/>
            <person name="Grigoriev I.V."/>
        </authorList>
    </citation>
    <scope>NUCLEOTIDE SEQUENCE [LARGE SCALE GENOMIC DNA]</scope>
    <source>
        <strain evidence="3">C5 / ATCC 48332 / race O</strain>
    </source>
</reference>
<name>M2UEZ0_COCH5</name>
<reference evidence="3" key="2">
    <citation type="journal article" date="2013" name="PLoS Genet.">
        <title>Comparative genome structure, secondary metabolite, and effector coding capacity across Cochliobolus pathogens.</title>
        <authorList>
            <person name="Condon B.J."/>
            <person name="Leng Y."/>
            <person name="Wu D."/>
            <person name="Bushley K.E."/>
            <person name="Ohm R.A."/>
            <person name="Otillar R."/>
            <person name="Martin J."/>
            <person name="Schackwitz W."/>
            <person name="Grimwood J."/>
            <person name="MohdZainudin N."/>
            <person name="Xue C."/>
            <person name="Wang R."/>
            <person name="Manning V.A."/>
            <person name="Dhillon B."/>
            <person name="Tu Z.J."/>
            <person name="Steffenson B.J."/>
            <person name="Salamov A."/>
            <person name="Sun H."/>
            <person name="Lowry S."/>
            <person name="LaButti K."/>
            <person name="Han J."/>
            <person name="Copeland A."/>
            <person name="Lindquist E."/>
            <person name="Barry K."/>
            <person name="Schmutz J."/>
            <person name="Baker S.E."/>
            <person name="Ciuffetti L.M."/>
            <person name="Grigoriev I.V."/>
            <person name="Zhong S."/>
            <person name="Turgeon B.G."/>
        </authorList>
    </citation>
    <scope>NUCLEOTIDE SEQUENCE [LARGE SCALE GENOMIC DNA]</scope>
    <source>
        <strain evidence="3">C5 / ATCC 48332 / race O</strain>
    </source>
</reference>
<gene>
    <name evidence="2" type="ORF">COCHEDRAFT_1218160</name>
</gene>
<dbReference type="Proteomes" id="UP000016936">
    <property type="component" value="Unassembled WGS sequence"/>
</dbReference>
<dbReference type="EMBL" id="KB445584">
    <property type="protein sequence ID" value="EMD86573.1"/>
    <property type="molecule type" value="Genomic_DNA"/>
</dbReference>
<sequence>MTTAASYKELTKLESARLPLCMLACKGVPDVDYEKLAVLRNTDPFQLFKEMAQIWYKKGLLDGHATTLTTSEKADRGASALFHATSNKHGADSQDINSELPLKGKGDPAKTSGGNDGQIILDQSDDLSDTSNVCAGDVQEAVEGLA</sequence>
<proteinExistence type="predicted"/>
<keyword evidence="3" id="KW-1185">Reference proteome</keyword>
<evidence type="ECO:0000256" key="1">
    <source>
        <dbReference type="SAM" id="MobiDB-lite"/>
    </source>
</evidence>
<accession>M2UEZ0</accession>
<dbReference type="HOGENOM" id="CLU_1777256_0_0_1"/>
<evidence type="ECO:0000313" key="3">
    <source>
        <dbReference type="Proteomes" id="UP000016936"/>
    </source>
</evidence>
<evidence type="ECO:0000313" key="2">
    <source>
        <dbReference type="EMBL" id="EMD86573.1"/>
    </source>
</evidence>